<evidence type="ECO:0000256" key="2">
    <source>
        <dbReference type="SAM" id="Phobius"/>
    </source>
</evidence>
<evidence type="ECO:0000256" key="1">
    <source>
        <dbReference type="SAM" id="MobiDB-lite"/>
    </source>
</evidence>
<dbReference type="EMBL" id="JAVDXX010000001">
    <property type="protein sequence ID" value="MDR7294125.1"/>
    <property type="molecule type" value="Genomic_DNA"/>
</dbReference>
<organism evidence="3 4">
    <name type="scientific">Pseudoglutamicibacter albus</name>
    <dbReference type="NCBI Taxonomy" id="98671"/>
    <lineage>
        <taxon>Bacteria</taxon>
        <taxon>Bacillati</taxon>
        <taxon>Actinomycetota</taxon>
        <taxon>Actinomycetes</taxon>
        <taxon>Micrococcales</taxon>
        <taxon>Micrococcaceae</taxon>
        <taxon>Pseudoglutamicibacter</taxon>
    </lineage>
</organism>
<feature type="compositionally biased region" description="Polar residues" evidence="1">
    <location>
        <begin position="1"/>
        <end position="11"/>
    </location>
</feature>
<sequence length="154" mass="16716">MNTTPEKNTTPEGPAGSASVNNDAASAEADASEDLVLGTPRPELHFLLGYMLFPVLALASAAAGVWAVIVGNKIAGVILLVVVVQAFVWAAVRSISIRKKLVAERMEAVEEFYTGQEAIDRWHAREAERLETERAQAEEKQAAQEQAEQKQRDS</sequence>
<evidence type="ECO:0000313" key="4">
    <source>
        <dbReference type="Proteomes" id="UP001180715"/>
    </source>
</evidence>
<accession>A0ABU1Z0I4</accession>
<feature type="compositionally biased region" description="Low complexity" evidence="1">
    <location>
        <begin position="15"/>
        <end position="24"/>
    </location>
</feature>
<dbReference type="Proteomes" id="UP001180715">
    <property type="component" value="Unassembled WGS sequence"/>
</dbReference>
<dbReference type="InterPro" id="IPR059228">
    <property type="entry name" value="Integral_mb_put"/>
</dbReference>
<keyword evidence="4" id="KW-1185">Reference proteome</keyword>
<proteinExistence type="predicted"/>
<keyword evidence="2" id="KW-0472">Membrane</keyword>
<name>A0ABU1Z0I4_9MICC</name>
<evidence type="ECO:0000313" key="3">
    <source>
        <dbReference type="EMBL" id="MDR7294125.1"/>
    </source>
</evidence>
<feature type="region of interest" description="Disordered" evidence="1">
    <location>
        <begin position="1"/>
        <end position="24"/>
    </location>
</feature>
<dbReference type="NCBIfam" id="NF038396">
    <property type="entry name" value="NF038396 family protein"/>
    <property type="match status" value="1"/>
</dbReference>
<feature type="region of interest" description="Disordered" evidence="1">
    <location>
        <begin position="131"/>
        <end position="154"/>
    </location>
</feature>
<feature type="transmembrane region" description="Helical" evidence="2">
    <location>
        <begin position="74"/>
        <end position="92"/>
    </location>
</feature>
<keyword evidence="2" id="KW-0812">Transmembrane</keyword>
<feature type="transmembrane region" description="Helical" evidence="2">
    <location>
        <begin position="47"/>
        <end position="68"/>
    </location>
</feature>
<gene>
    <name evidence="3" type="ORF">J2S67_001393</name>
</gene>
<evidence type="ECO:0008006" key="5">
    <source>
        <dbReference type="Google" id="ProtNLM"/>
    </source>
</evidence>
<comment type="caution">
    <text evidence="3">The sequence shown here is derived from an EMBL/GenBank/DDBJ whole genome shotgun (WGS) entry which is preliminary data.</text>
</comment>
<keyword evidence="2" id="KW-1133">Transmembrane helix</keyword>
<reference evidence="3" key="1">
    <citation type="submission" date="2023-07" db="EMBL/GenBank/DDBJ databases">
        <title>Sequencing the genomes of 1000 actinobacteria strains.</title>
        <authorList>
            <person name="Klenk H.-P."/>
        </authorList>
    </citation>
    <scope>NUCLEOTIDE SEQUENCE</scope>
    <source>
        <strain evidence="3">DSM 13068</strain>
    </source>
</reference>
<protein>
    <recommendedName>
        <fullName evidence="5">DUF4229 domain-containing protein</fullName>
    </recommendedName>
</protein>
<dbReference type="RefSeq" id="WP_070490209.1">
    <property type="nucleotide sequence ID" value="NZ_JAKRCW010000002.1"/>
</dbReference>